<dbReference type="AlphaFoldDB" id="A0A285IXY0"/>
<dbReference type="Proteomes" id="UP000231702">
    <property type="component" value="Unassembled WGS sequence"/>
</dbReference>
<protein>
    <submittedName>
        <fullName evidence="2">Uncharacterized protein</fullName>
    </submittedName>
</protein>
<dbReference type="EMBL" id="PGTD01000023">
    <property type="protein sequence ID" value="PJE25772.1"/>
    <property type="molecule type" value="Genomic_DNA"/>
</dbReference>
<reference evidence="2 3" key="1">
    <citation type="submission" date="2017-09" db="EMBL/GenBank/DDBJ databases">
        <authorList>
            <person name="Ehlers B."/>
            <person name="Leendertz F.H."/>
        </authorList>
    </citation>
    <scope>NUCLEOTIDE SEQUENCE [LARGE SCALE GENOMIC DNA]</scope>
    <source>
        <strain evidence="2 3">CGMCC 1.12662</strain>
    </source>
</reference>
<evidence type="ECO:0000313" key="4">
    <source>
        <dbReference type="Proteomes" id="UP000231702"/>
    </source>
</evidence>
<reference evidence="1 4" key="2">
    <citation type="journal article" date="2018" name="Int. J. Syst. Evol. Microbiol.">
        <title>Pseudooceanicola lipolyticus sp. nov., a marine alphaproteobacterium, reclassification of Oceanicola flagellatus as Pseudooceanicola flagellatus comb. nov. and emended description of the genus Pseudooceanicola.</title>
        <authorList>
            <person name="Huang M.-M."/>
            <person name="Guo L.-L."/>
            <person name="Wu Y.-H."/>
            <person name="Lai Q.-L."/>
            <person name="Shao Z.-Z."/>
            <person name="Wang C.-S."/>
            <person name="Wu M."/>
            <person name="Xu X.-W."/>
        </authorList>
    </citation>
    <scope>NUCLEOTIDE SEQUENCE [LARGE SCALE GENOMIC DNA]</scope>
    <source>
        <strain evidence="1 4">Ar-45</strain>
    </source>
</reference>
<organism evidence="2 3">
    <name type="scientific">Pseudooceanicola antarcticus</name>
    <dbReference type="NCBI Taxonomy" id="1247613"/>
    <lineage>
        <taxon>Bacteria</taxon>
        <taxon>Pseudomonadati</taxon>
        <taxon>Pseudomonadota</taxon>
        <taxon>Alphaproteobacteria</taxon>
        <taxon>Rhodobacterales</taxon>
        <taxon>Paracoccaceae</taxon>
        <taxon>Pseudooceanicola</taxon>
    </lineage>
</organism>
<dbReference type="Proteomes" id="UP000231655">
    <property type="component" value="Unassembled WGS sequence"/>
</dbReference>
<evidence type="ECO:0000313" key="3">
    <source>
        <dbReference type="Proteomes" id="UP000231655"/>
    </source>
</evidence>
<proteinExistence type="predicted"/>
<dbReference type="EMBL" id="OBEA01000004">
    <property type="protein sequence ID" value="SNY52905.1"/>
    <property type="molecule type" value="Genomic_DNA"/>
</dbReference>
<name>A0A285IXY0_9RHOB</name>
<dbReference type="RefSeq" id="WP_097146173.1">
    <property type="nucleotide sequence ID" value="NZ_OBEA01000004.1"/>
</dbReference>
<evidence type="ECO:0000313" key="2">
    <source>
        <dbReference type="EMBL" id="SNY52905.1"/>
    </source>
</evidence>
<accession>A0A285IXY0</accession>
<sequence length="86" mass="9553">MSYWKWIVDTPDQERPRRYLHLSSAIAYAAERARALAPGTVRLGEIGGWANIWVAWTDGPKISGLYTHIQRGAILAAFDEEGAPNA</sequence>
<keyword evidence="4" id="KW-1185">Reference proteome</keyword>
<evidence type="ECO:0000313" key="1">
    <source>
        <dbReference type="EMBL" id="PJE25772.1"/>
    </source>
</evidence>
<gene>
    <name evidence="1" type="ORF">CVM39_18885</name>
    <name evidence="2" type="ORF">SAMN06297129_2438</name>
</gene>